<dbReference type="Gene3D" id="3.40.50.1010">
    <property type="entry name" value="5'-nuclease"/>
    <property type="match status" value="1"/>
</dbReference>
<gene>
    <name evidence="3" type="ORF">A2161_17440</name>
</gene>
<dbReference type="Proteomes" id="UP000179266">
    <property type="component" value="Unassembled WGS sequence"/>
</dbReference>
<feature type="domain" description="PIN" evidence="2">
    <location>
        <begin position="4"/>
        <end position="128"/>
    </location>
</feature>
<sequence>MNWVIDCSFAAALFLPDEKSNKVSSFFSGLSTEDSLWIPSLWWYELTNVLAVAERRKRLCHEDVIKIIYLYDQFSILTDNIRIFSLCSHIYDLAKTNQLSAYDAAYLELAIRKDATLATLDKELLETATTSGIRTFTF</sequence>
<protein>
    <recommendedName>
        <fullName evidence="2">PIN domain-containing protein</fullName>
    </recommendedName>
</protein>
<proteinExistence type="predicted"/>
<dbReference type="InterPro" id="IPR044153">
    <property type="entry name" value="PIN_Pae0151-like"/>
</dbReference>
<keyword evidence="1" id="KW-0460">Magnesium</keyword>
<dbReference type="InterPro" id="IPR002716">
    <property type="entry name" value="PIN_dom"/>
</dbReference>
<comment type="caution">
    <text evidence="3">The sequence shown here is derived from an EMBL/GenBank/DDBJ whole genome shotgun (WGS) entry which is preliminary data.</text>
</comment>
<reference evidence="3 4" key="1">
    <citation type="journal article" date="2016" name="Nat. Commun.">
        <title>Thousands of microbial genomes shed light on interconnected biogeochemical processes in an aquifer system.</title>
        <authorList>
            <person name="Anantharaman K."/>
            <person name="Brown C.T."/>
            <person name="Hug L.A."/>
            <person name="Sharon I."/>
            <person name="Castelle C.J."/>
            <person name="Probst A.J."/>
            <person name="Thomas B.C."/>
            <person name="Singh A."/>
            <person name="Wilkins M.J."/>
            <person name="Karaoz U."/>
            <person name="Brodie E.L."/>
            <person name="Williams K.H."/>
            <person name="Hubbard S.S."/>
            <person name="Banfield J.F."/>
        </authorList>
    </citation>
    <scope>NUCLEOTIDE SEQUENCE [LARGE SCALE GENOMIC DNA]</scope>
</reference>
<evidence type="ECO:0000259" key="2">
    <source>
        <dbReference type="Pfam" id="PF01850"/>
    </source>
</evidence>
<name>A0A1F7S462_9BACT</name>
<dbReference type="CDD" id="cd09873">
    <property type="entry name" value="PIN_Pae0151-like"/>
    <property type="match status" value="1"/>
</dbReference>
<evidence type="ECO:0000313" key="3">
    <source>
        <dbReference type="EMBL" id="OGL48521.1"/>
    </source>
</evidence>
<dbReference type="Pfam" id="PF01850">
    <property type="entry name" value="PIN"/>
    <property type="match status" value="1"/>
</dbReference>
<evidence type="ECO:0000313" key="4">
    <source>
        <dbReference type="Proteomes" id="UP000179266"/>
    </source>
</evidence>
<dbReference type="EMBL" id="MGDD01000035">
    <property type="protein sequence ID" value="OGL48521.1"/>
    <property type="molecule type" value="Genomic_DNA"/>
</dbReference>
<dbReference type="PANTHER" id="PTHR35901">
    <property type="entry name" value="RIBONUCLEASE VAPC3"/>
    <property type="match status" value="1"/>
</dbReference>
<dbReference type="PANTHER" id="PTHR35901:SF1">
    <property type="entry name" value="EXONUCLEASE VAPC9"/>
    <property type="match status" value="1"/>
</dbReference>
<dbReference type="InterPro" id="IPR051619">
    <property type="entry name" value="TypeII_TA_RNase_PINc/VapC"/>
</dbReference>
<accession>A0A1F7S462</accession>
<dbReference type="InterPro" id="IPR029060">
    <property type="entry name" value="PIN-like_dom_sf"/>
</dbReference>
<organism evidence="3 4">
    <name type="scientific">Candidatus Schekmanbacteria bacterium RBG_13_48_7</name>
    <dbReference type="NCBI Taxonomy" id="1817878"/>
    <lineage>
        <taxon>Bacteria</taxon>
        <taxon>Candidatus Schekmaniibacteriota</taxon>
    </lineage>
</organism>
<dbReference type="AlphaFoldDB" id="A0A1F7S462"/>
<evidence type="ECO:0000256" key="1">
    <source>
        <dbReference type="ARBA" id="ARBA00022842"/>
    </source>
</evidence>
<dbReference type="SUPFAM" id="SSF88723">
    <property type="entry name" value="PIN domain-like"/>
    <property type="match status" value="1"/>
</dbReference>